<dbReference type="OrthoDB" id="9875339at2"/>
<accession>A0A419WF63</accession>
<dbReference type="RefSeq" id="WP_120241968.1">
    <property type="nucleotide sequence ID" value="NZ_RAPQ01000015.1"/>
</dbReference>
<sequence length="141" mass="16670">MMDVRERFPELLQTREYVKPKETVSYEEINFREFAKQIFKSDDKFIELNDFEVIRQSIISTFGNDTSCFEEKGEIETFKINNLFFYQPTVGIDGPQYSHVDDPVFVIKLKHRNILYNGYHRTFANIIKDVKTIDALTIKLG</sequence>
<dbReference type="Proteomes" id="UP000284531">
    <property type="component" value="Unassembled WGS sequence"/>
</dbReference>
<evidence type="ECO:0000313" key="1">
    <source>
        <dbReference type="EMBL" id="RKD94139.1"/>
    </source>
</evidence>
<evidence type="ECO:0000313" key="2">
    <source>
        <dbReference type="Proteomes" id="UP000284531"/>
    </source>
</evidence>
<protein>
    <submittedName>
        <fullName evidence="1">Uncharacterized protein</fullName>
    </submittedName>
</protein>
<comment type="caution">
    <text evidence="1">The sequence shown here is derived from an EMBL/GenBank/DDBJ whole genome shotgun (WGS) entry which is preliminary data.</text>
</comment>
<name>A0A419WF63_9BACT</name>
<reference evidence="1 2" key="1">
    <citation type="submission" date="2018-09" db="EMBL/GenBank/DDBJ databases">
        <title>Genomic Encyclopedia of Archaeal and Bacterial Type Strains, Phase II (KMG-II): from individual species to whole genera.</title>
        <authorList>
            <person name="Goeker M."/>
        </authorList>
    </citation>
    <scope>NUCLEOTIDE SEQUENCE [LARGE SCALE GENOMIC DNA]</scope>
    <source>
        <strain evidence="1 2">DSM 21950</strain>
    </source>
</reference>
<proteinExistence type="predicted"/>
<dbReference type="EMBL" id="RAPQ01000015">
    <property type="protein sequence ID" value="RKD94139.1"/>
    <property type="molecule type" value="Genomic_DNA"/>
</dbReference>
<keyword evidence="2" id="KW-1185">Reference proteome</keyword>
<dbReference type="AlphaFoldDB" id="A0A419WF63"/>
<gene>
    <name evidence="1" type="ORF">BXY64_4302</name>
</gene>
<organism evidence="1 2">
    <name type="scientific">Marinifilum flexuosum</name>
    <dbReference type="NCBI Taxonomy" id="1117708"/>
    <lineage>
        <taxon>Bacteria</taxon>
        <taxon>Pseudomonadati</taxon>
        <taxon>Bacteroidota</taxon>
        <taxon>Bacteroidia</taxon>
        <taxon>Marinilabiliales</taxon>
        <taxon>Marinifilaceae</taxon>
    </lineage>
</organism>